<name>A0ABS3AUK2_9BACT</name>
<protein>
    <submittedName>
        <fullName evidence="1">DUF3352 domain-containing protein</fullName>
    </submittedName>
</protein>
<sequence>HAILDDPAFNELFGKQFSVALFPANSFSANNPAKALGKRLLLIAKPRHNVKILQFLAPLLSQDIQQSTAQYGSHIITRYKLDESNTISTATVKGLVLVGLEERLVRKALDRFDTKQDTLSGNKEFQRLRKNFQGTKLFSYLSLPSLFEQGKMISKNLQAAEKKEFLRLLEHWRGWGAAAYGAWHDKEVFKDKTEILFEKNTLDSRVARLFDVQPALNRTLGMVPAETLFYYWTNTLNISLLWELYSATIIQQQPHSLDLLRRELRDSVGVGLEELLDMIDKEFAVVVKDVGTNGVPLPKVAAIIQLKNPERFLKIFHTLLEEAEIPLSRKKFDSHTITFWGIAPQGGLQPAFTLVDEYLLLSNSFDLVTQIITLKSVASTNLLNSANMQELEKGLKEKNNSAAYVHIALLADALKDMASWAASMANIQGPEVAKDADIIVNQLILPLLDGLAMYTKLGSRSVITKDSIILESIITVTQ</sequence>
<organism evidence="1 2">
    <name type="scientific">Desulfotalea psychrophila</name>
    <dbReference type="NCBI Taxonomy" id="84980"/>
    <lineage>
        <taxon>Bacteria</taxon>
        <taxon>Pseudomonadati</taxon>
        <taxon>Thermodesulfobacteriota</taxon>
        <taxon>Desulfobulbia</taxon>
        <taxon>Desulfobulbales</taxon>
        <taxon>Desulfocapsaceae</taxon>
        <taxon>Desulfotalea</taxon>
    </lineage>
</organism>
<keyword evidence="2" id="KW-1185">Reference proteome</keyword>
<reference evidence="1 2" key="1">
    <citation type="submission" date="2021-02" db="EMBL/GenBank/DDBJ databases">
        <title>Activity-based single-cell genomes from oceanic crustal fluid captures similar information to metagenomic and metatranscriptomic surveys with orders of magnitude less sampling.</title>
        <authorList>
            <person name="D'Angelo T.S."/>
            <person name="Orcutt B.N."/>
        </authorList>
    </citation>
    <scope>NUCLEOTIDE SEQUENCE [LARGE SCALE GENOMIC DNA]</scope>
    <source>
        <strain evidence="1">AH-315-G02</strain>
    </source>
</reference>
<comment type="caution">
    <text evidence="1">The sequence shown here is derived from an EMBL/GenBank/DDBJ whole genome shotgun (WGS) entry which is preliminary data.</text>
</comment>
<accession>A0ABS3AUK2</accession>
<evidence type="ECO:0000313" key="2">
    <source>
        <dbReference type="Proteomes" id="UP000717534"/>
    </source>
</evidence>
<feature type="non-terminal residue" evidence="1">
    <location>
        <position position="1"/>
    </location>
</feature>
<proteinExistence type="predicted"/>
<dbReference type="EMBL" id="JAFITO010000051">
    <property type="protein sequence ID" value="MBN4068781.1"/>
    <property type="molecule type" value="Genomic_DNA"/>
</dbReference>
<evidence type="ECO:0000313" key="1">
    <source>
        <dbReference type="EMBL" id="MBN4068781.1"/>
    </source>
</evidence>
<gene>
    <name evidence="1" type="ORF">JYU06_04610</name>
</gene>
<dbReference type="Proteomes" id="UP000717534">
    <property type="component" value="Unassembled WGS sequence"/>
</dbReference>